<feature type="region of interest" description="Disordered" evidence="2">
    <location>
        <begin position="296"/>
        <end position="349"/>
    </location>
</feature>
<dbReference type="GO" id="GO:0003676">
    <property type="term" value="F:nucleic acid binding"/>
    <property type="evidence" value="ECO:0007669"/>
    <property type="project" value="InterPro"/>
</dbReference>
<organism evidence="4">
    <name type="scientific">Arthrobacter saudimassiliensis</name>
    <dbReference type="NCBI Taxonomy" id="1461584"/>
    <lineage>
        <taxon>Bacteria</taxon>
        <taxon>Bacillati</taxon>
        <taxon>Actinomycetota</taxon>
        <taxon>Actinomycetes</taxon>
        <taxon>Micrococcales</taxon>
        <taxon>Micrococcaceae</taxon>
        <taxon>Arthrobacter</taxon>
    </lineage>
</organism>
<dbReference type="Pfam" id="PF01844">
    <property type="entry name" value="HNH"/>
    <property type="match status" value="1"/>
</dbReference>
<reference evidence="4" key="1">
    <citation type="submission" date="2014-07" db="EMBL/GenBank/DDBJ databases">
        <authorList>
            <person name="Urmite Genomes Urmite Genomes"/>
        </authorList>
    </citation>
    <scope>NUCLEOTIDE SEQUENCE</scope>
    <source>
        <strain evidence="4">11W110_air</strain>
    </source>
</reference>
<keyword evidence="4" id="KW-0255">Endonuclease</keyword>
<dbReference type="CDD" id="cd00085">
    <property type="entry name" value="HNHc"/>
    <property type="match status" value="1"/>
</dbReference>
<dbReference type="GO" id="GO:0004519">
    <property type="term" value="F:endonuclease activity"/>
    <property type="evidence" value="ECO:0007669"/>
    <property type="project" value="UniProtKB-KW"/>
</dbReference>
<comment type="similarity">
    <text evidence="1">Belongs to the Rv1128c/1148c/1588c/1702c/1945/3466 family.</text>
</comment>
<feature type="region of interest" description="Disordered" evidence="2">
    <location>
        <begin position="1"/>
        <end position="27"/>
    </location>
</feature>
<feature type="compositionally biased region" description="Basic and acidic residues" evidence="2">
    <location>
        <begin position="523"/>
        <end position="534"/>
    </location>
</feature>
<name>A0A078MI73_9MICC</name>
<evidence type="ECO:0000313" key="4">
    <source>
        <dbReference type="EMBL" id="CEA07043.1"/>
    </source>
</evidence>
<keyword evidence="4" id="KW-0378">Hydrolase</keyword>
<dbReference type="InterPro" id="IPR003870">
    <property type="entry name" value="DUF222"/>
</dbReference>
<dbReference type="InterPro" id="IPR002711">
    <property type="entry name" value="HNH"/>
</dbReference>
<evidence type="ECO:0000256" key="1">
    <source>
        <dbReference type="ARBA" id="ARBA00023450"/>
    </source>
</evidence>
<evidence type="ECO:0000259" key="3">
    <source>
        <dbReference type="SMART" id="SM00507"/>
    </source>
</evidence>
<evidence type="ECO:0000256" key="2">
    <source>
        <dbReference type="SAM" id="MobiDB-lite"/>
    </source>
</evidence>
<dbReference type="Gene3D" id="1.10.30.50">
    <property type="match status" value="1"/>
</dbReference>
<accession>A0A078MI73</accession>
<protein>
    <submittedName>
        <fullName evidence="4">HNH endonuclease</fullName>
    </submittedName>
</protein>
<dbReference type="GO" id="GO:0008270">
    <property type="term" value="F:zinc ion binding"/>
    <property type="evidence" value="ECO:0007669"/>
    <property type="project" value="InterPro"/>
</dbReference>
<feature type="domain" description="HNH nuclease" evidence="3">
    <location>
        <begin position="418"/>
        <end position="470"/>
    </location>
</feature>
<feature type="region of interest" description="Disordered" evidence="2">
    <location>
        <begin position="495"/>
        <end position="544"/>
    </location>
</feature>
<dbReference type="InterPro" id="IPR003615">
    <property type="entry name" value="HNH_nuc"/>
</dbReference>
<dbReference type="AlphaFoldDB" id="A0A078MI73"/>
<sequence>MEKPPESPPDGPGALGRGGVPGSWPAPDLRELPWPAAACTGVAGIVAADASTVTLDQSLAGLADLARLEAWASAQQMHLVYRTSCSLLGSIRRGRPVPEGEAPARRSQLDEASRRLTAERLCAAEIGALLRVPEVTALALVRDAEAFHVRCTATLQALEKGRFSFRHAQVITEFTDGLESPVAQELEARLIPAAEEKTVAQLRRLARRLREEADPCTAEQRHQERLAKRGVFLDPAPYGMCMLSAYLPADQGTGIFDALTVAARGEQQAGDPRLLNQLRADILVSLLSGIPVHAPGAPAHASGTAASGVPGRSDMAGEPATGGGPATAGTLATARRPATGGGPDPVAGSGLRTEVMVLIHADTLRGLDENPAELNGYGPISAQAARRLVAEAAGITGLTLDRSGAVAGVGRRRKVSAELKRWLQARDGTCRFPGCSRSARSSEIDHTRPWAEGGPTEEANLAHLCRSHHRLKTLGYWRATQTGGGTIRWTSPAGRTYDTSPQLRPSKASVDAVPARGRAWPGIDDKPAVDKEPANGDPMADCPF</sequence>
<dbReference type="Pfam" id="PF02720">
    <property type="entry name" value="DUF222"/>
    <property type="match status" value="1"/>
</dbReference>
<gene>
    <name evidence="4" type="ORF">BN1051_00352</name>
</gene>
<proteinExistence type="inferred from homology"/>
<keyword evidence="4" id="KW-0540">Nuclease</keyword>
<dbReference type="SMART" id="SM00507">
    <property type="entry name" value="HNHc"/>
    <property type="match status" value="1"/>
</dbReference>
<dbReference type="PATRIC" id="fig|1461584.3.peg.343"/>
<feature type="compositionally biased region" description="Pro residues" evidence="2">
    <location>
        <begin position="1"/>
        <end position="11"/>
    </location>
</feature>
<feature type="compositionally biased region" description="Low complexity" evidence="2">
    <location>
        <begin position="327"/>
        <end position="338"/>
    </location>
</feature>
<dbReference type="EMBL" id="LN483070">
    <property type="protein sequence ID" value="CEA07043.1"/>
    <property type="molecule type" value="Genomic_DNA"/>
</dbReference>